<dbReference type="AlphaFoldDB" id="W1YJW4"/>
<feature type="non-terminal residue" evidence="1">
    <location>
        <position position="1"/>
    </location>
</feature>
<gene>
    <name evidence="1" type="ORF">Q604_UNBC03385G0001</name>
</gene>
<comment type="caution">
    <text evidence="1">The sequence shown here is derived from an EMBL/GenBank/DDBJ whole genome shotgun (WGS) entry which is preliminary data.</text>
</comment>
<name>W1YJW4_9ZZZZ</name>
<accession>W1YJW4</accession>
<dbReference type="SUPFAM" id="SSF47090">
    <property type="entry name" value="PGBD-like"/>
    <property type="match status" value="1"/>
</dbReference>
<feature type="non-terminal residue" evidence="1">
    <location>
        <position position="90"/>
    </location>
</feature>
<dbReference type="InterPro" id="IPR036365">
    <property type="entry name" value="PGBD-like_sf"/>
</dbReference>
<evidence type="ECO:0000313" key="1">
    <source>
        <dbReference type="EMBL" id="ETJ42646.1"/>
    </source>
</evidence>
<organism evidence="1">
    <name type="scientific">human gut metagenome</name>
    <dbReference type="NCBI Taxonomy" id="408170"/>
    <lineage>
        <taxon>unclassified sequences</taxon>
        <taxon>metagenomes</taxon>
        <taxon>organismal metagenomes</taxon>
    </lineage>
</organism>
<proteinExistence type="predicted"/>
<protein>
    <submittedName>
        <fullName evidence="1">Putative N-acetylmuramoyl-L-alanine amidase</fullName>
    </submittedName>
</protein>
<dbReference type="EMBL" id="AZMM01003385">
    <property type="protein sequence ID" value="ETJ42646.1"/>
    <property type="molecule type" value="Genomic_DNA"/>
</dbReference>
<sequence>GWASIRALQAALGTPVDGEVWGQWAPNRVYVPAAGGGWVWDRSGSGSAVIRALQAALGVGVDGLIGPDTVRAWQARLGVAVDGYLGAVTA</sequence>
<reference evidence="1" key="1">
    <citation type="submission" date="2013-12" db="EMBL/GenBank/DDBJ databases">
        <title>A Varibaculum cambriense genome reconstructed from a premature infant gut community with otherwise low bacterial novelty that shifts toward anaerobic metabolism during the third week of life.</title>
        <authorList>
            <person name="Brown C.T."/>
            <person name="Sharon I."/>
            <person name="Thomas B.C."/>
            <person name="Castelle C.J."/>
            <person name="Morowitz M.J."/>
            <person name="Banfield J.F."/>
        </authorList>
    </citation>
    <scope>NUCLEOTIDE SEQUENCE</scope>
</reference>